<feature type="compositionally biased region" description="Low complexity" evidence="1">
    <location>
        <begin position="141"/>
        <end position="162"/>
    </location>
</feature>
<dbReference type="AlphaFoldDB" id="A0A7D9IWU0"/>
<comment type="caution">
    <text evidence="2">The sequence shown here is derived from an EMBL/GenBank/DDBJ whole genome shotgun (WGS) entry which is preliminary data.</text>
</comment>
<feature type="non-terminal residue" evidence="2">
    <location>
        <position position="201"/>
    </location>
</feature>
<keyword evidence="3" id="KW-1185">Reference proteome</keyword>
<protein>
    <submittedName>
        <fullName evidence="2">Uncharacterized protein</fullName>
    </submittedName>
</protein>
<reference evidence="2" key="1">
    <citation type="submission" date="2020-04" db="EMBL/GenBank/DDBJ databases">
        <authorList>
            <person name="Alioto T."/>
            <person name="Alioto T."/>
            <person name="Gomez Garrido J."/>
        </authorList>
    </citation>
    <scope>NUCLEOTIDE SEQUENCE</scope>
    <source>
        <strain evidence="2">A484AB</strain>
    </source>
</reference>
<feature type="compositionally biased region" description="Polar residues" evidence="1">
    <location>
        <begin position="117"/>
        <end position="133"/>
    </location>
</feature>
<dbReference type="EMBL" id="CACRXK020009816">
    <property type="protein sequence ID" value="CAB4018024.1"/>
    <property type="molecule type" value="Genomic_DNA"/>
</dbReference>
<organism evidence="2 3">
    <name type="scientific">Paramuricea clavata</name>
    <name type="common">Red gorgonian</name>
    <name type="synonym">Violescent sea-whip</name>
    <dbReference type="NCBI Taxonomy" id="317549"/>
    <lineage>
        <taxon>Eukaryota</taxon>
        <taxon>Metazoa</taxon>
        <taxon>Cnidaria</taxon>
        <taxon>Anthozoa</taxon>
        <taxon>Octocorallia</taxon>
        <taxon>Malacalcyonacea</taxon>
        <taxon>Plexauridae</taxon>
        <taxon>Paramuricea</taxon>
    </lineage>
</organism>
<evidence type="ECO:0000313" key="2">
    <source>
        <dbReference type="EMBL" id="CAB4018024.1"/>
    </source>
</evidence>
<name>A0A7D9IWU0_PARCT</name>
<sequence length="201" mass="21512">MDRLPALGSLRSIANAYDEDDISDEEEFAKSAKKRKLSTEEGLEGEKSEPKGEDSDYDIVVSDEEGNSSGAGSAKNAVVINQPRVTPVSRLVSYGGDEDEDDNAHKAKESEIPQAENEPSTSAALTIQGSEEATQIDMGEPSTSSASQPTSTTQELQNTEQQNQDKKGALSKELVDHLAAVKSIQVTLPDEPEGRCSNSLQ</sequence>
<proteinExistence type="predicted"/>
<gene>
    <name evidence="2" type="ORF">PACLA_8A045470</name>
</gene>
<evidence type="ECO:0000313" key="3">
    <source>
        <dbReference type="Proteomes" id="UP001152795"/>
    </source>
</evidence>
<feature type="compositionally biased region" description="Acidic residues" evidence="1">
    <location>
        <begin position="17"/>
        <end position="27"/>
    </location>
</feature>
<dbReference type="Proteomes" id="UP001152795">
    <property type="component" value="Unassembled WGS sequence"/>
</dbReference>
<accession>A0A7D9IWU0</accession>
<feature type="compositionally biased region" description="Basic and acidic residues" evidence="1">
    <location>
        <begin position="44"/>
        <end position="54"/>
    </location>
</feature>
<evidence type="ECO:0000256" key="1">
    <source>
        <dbReference type="SAM" id="MobiDB-lite"/>
    </source>
</evidence>
<feature type="region of interest" description="Disordered" evidence="1">
    <location>
        <begin position="1"/>
        <end position="171"/>
    </location>
</feature>
<feature type="compositionally biased region" description="Acidic residues" evidence="1">
    <location>
        <begin position="55"/>
        <end position="66"/>
    </location>
</feature>